<feature type="transmembrane region" description="Helical" evidence="2">
    <location>
        <begin position="79"/>
        <end position="112"/>
    </location>
</feature>
<feature type="transmembrane region" description="Helical" evidence="2">
    <location>
        <begin position="163"/>
        <end position="184"/>
    </location>
</feature>
<dbReference type="Pfam" id="PF24400">
    <property type="entry name" value="DUF7544"/>
    <property type="match status" value="1"/>
</dbReference>
<organism evidence="3 4">
    <name type="scientific">Natronosalvus hydrolyticus</name>
    <dbReference type="NCBI Taxonomy" id="2979988"/>
    <lineage>
        <taxon>Archaea</taxon>
        <taxon>Methanobacteriati</taxon>
        <taxon>Methanobacteriota</taxon>
        <taxon>Stenosarchaea group</taxon>
        <taxon>Halobacteria</taxon>
        <taxon>Halobacteriales</taxon>
        <taxon>Natrialbaceae</taxon>
        <taxon>Natronosalvus</taxon>
    </lineage>
</organism>
<evidence type="ECO:0000313" key="4">
    <source>
        <dbReference type="Proteomes" id="UP001321047"/>
    </source>
</evidence>
<name>A0AAP2Z892_9EURY</name>
<reference evidence="3 4" key="1">
    <citation type="submission" date="2022-09" db="EMBL/GenBank/DDBJ databases">
        <title>Enrichment on poylsaccharides allowed isolation of novel metabolic and taxonomic groups of Haloarchaea.</title>
        <authorList>
            <person name="Sorokin D.Y."/>
            <person name="Elcheninov A.G."/>
            <person name="Khizhniak T.V."/>
            <person name="Kolganova T.V."/>
            <person name="Kublanov I.V."/>
        </authorList>
    </citation>
    <scope>NUCLEOTIDE SEQUENCE [LARGE SCALE GENOMIC DNA]</scope>
    <source>
        <strain evidence="3 4">AArc-curdl1</strain>
    </source>
</reference>
<feature type="transmembrane region" description="Helical" evidence="2">
    <location>
        <begin position="133"/>
        <end position="157"/>
    </location>
</feature>
<evidence type="ECO:0000256" key="2">
    <source>
        <dbReference type="SAM" id="Phobius"/>
    </source>
</evidence>
<keyword evidence="2" id="KW-0812">Transmembrane</keyword>
<dbReference type="RefSeq" id="WP_342808853.1">
    <property type="nucleotide sequence ID" value="NZ_JAOPJZ010000007.1"/>
</dbReference>
<evidence type="ECO:0000256" key="1">
    <source>
        <dbReference type="SAM" id="MobiDB-lite"/>
    </source>
</evidence>
<protein>
    <submittedName>
        <fullName evidence="3">Uncharacterized protein</fullName>
    </submittedName>
</protein>
<feature type="region of interest" description="Disordered" evidence="1">
    <location>
        <begin position="331"/>
        <end position="350"/>
    </location>
</feature>
<evidence type="ECO:0000313" key="3">
    <source>
        <dbReference type="EMBL" id="MCU4752522.1"/>
    </source>
</evidence>
<feature type="transmembrane region" description="Helical" evidence="2">
    <location>
        <begin position="267"/>
        <end position="297"/>
    </location>
</feature>
<accession>A0AAP2Z892</accession>
<dbReference type="Proteomes" id="UP001321047">
    <property type="component" value="Unassembled WGS sequence"/>
</dbReference>
<gene>
    <name evidence="3" type="ORF">OB919_11060</name>
</gene>
<keyword evidence="2" id="KW-1133">Transmembrane helix</keyword>
<dbReference type="AlphaFoldDB" id="A0AAP2Z892"/>
<comment type="caution">
    <text evidence="3">The sequence shown here is derived from an EMBL/GenBank/DDBJ whole genome shotgun (WGS) entry which is preliminary data.</text>
</comment>
<feature type="transmembrane region" description="Helical" evidence="2">
    <location>
        <begin position="228"/>
        <end position="261"/>
    </location>
</feature>
<sequence>MSWRAIDELRPSFEATKSLLFPFDLRRWLVLAVIVFFVSGASGANPDISTTAWDAPPEEAPVFEPPIISEPPILPEIGLAWILFAFGFVLAIGLVLLLLGAIMEFVFVRVVTDRDIRLRGYVSENVRNGVSLFLFRIAIGLGVLALVALPAIVLFLLSPILLVLLAIVLVPILVLVAIGLWVVLRFTADFVVPIMVLEDVGILEAWGKLWPALVADWKQYGVYALARIFLGIVASVLAGFGFVVIGIVLGIPFGIIAAAVYLVFEVLLGMLTIAIVSLIGLGVLYLILVFIAGITFVQVPIQTYLRYYSLFVLGSVTPPFDMVAPLRPMETDVDEVSESNGSESGDSEDT</sequence>
<proteinExistence type="predicted"/>
<keyword evidence="2" id="KW-0472">Membrane</keyword>
<keyword evidence="4" id="KW-1185">Reference proteome</keyword>
<dbReference type="EMBL" id="JAOPJZ010000007">
    <property type="protein sequence ID" value="MCU4752522.1"/>
    <property type="molecule type" value="Genomic_DNA"/>
</dbReference>
<dbReference type="InterPro" id="IPR055966">
    <property type="entry name" value="DUF7544"/>
</dbReference>